<feature type="signal peptide" evidence="2">
    <location>
        <begin position="1"/>
        <end position="19"/>
    </location>
</feature>
<gene>
    <name evidence="3" type="ORF">BpHYR1_046175</name>
</gene>
<accession>A0A3M7R591</accession>
<protein>
    <submittedName>
        <fullName evidence="3">Uncharacterized protein</fullName>
    </submittedName>
</protein>
<dbReference type="OrthoDB" id="10625409at2759"/>
<dbReference type="EMBL" id="REGN01004202">
    <property type="protein sequence ID" value="RNA18619.1"/>
    <property type="molecule type" value="Genomic_DNA"/>
</dbReference>
<keyword evidence="2" id="KW-0732">Signal</keyword>
<dbReference type="AlphaFoldDB" id="A0A3M7R591"/>
<feature type="compositionally biased region" description="Polar residues" evidence="1">
    <location>
        <begin position="197"/>
        <end position="211"/>
    </location>
</feature>
<feature type="chain" id="PRO_5017984376" evidence="2">
    <location>
        <begin position="20"/>
        <end position="283"/>
    </location>
</feature>
<evidence type="ECO:0000313" key="4">
    <source>
        <dbReference type="Proteomes" id="UP000276133"/>
    </source>
</evidence>
<dbReference type="Proteomes" id="UP000276133">
    <property type="component" value="Unassembled WGS sequence"/>
</dbReference>
<keyword evidence="4" id="KW-1185">Reference proteome</keyword>
<evidence type="ECO:0000256" key="1">
    <source>
        <dbReference type="SAM" id="MobiDB-lite"/>
    </source>
</evidence>
<name>A0A3M7R591_BRAPC</name>
<evidence type="ECO:0000256" key="2">
    <source>
        <dbReference type="SAM" id="SignalP"/>
    </source>
</evidence>
<feature type="compositionally biased region" description="Low complexity" evidence="1">
    <location>
        <begin position="99"/>
        <end position="174"/>
    </location>
</feature>
<organism evidence="3 4">
    <name type="scientific">Brachionus plicatilis</name>
    <name type="common">Marine rotifer</name>
    <name type="synonym">Brachionus muelleri</name>
    <dbReference type="NCBI Taxonomy" id="10195"/>
    <lineage>
        <taxon>Eukaryota</taxon>
        <taxon>Metazoa</taxon>
        <taxon>Spiralia</taxon>
        <taxon>Gnathifera</taxon>
        <taxon>Rotifera</taxon>
        <taxon>Eurotatoria</taxon>
        <taxon>Monogononta</taxon>
        <taxon>Pseudotrocha</taxon>
        <taxon>Ploima</taxon>
        <taxon>Brachionidae</taxon>
        <taxon>Brachionus</taxon>
    </lineage>
</organism>
<reference evidence="3 4" key="1">
    <citation type="journal article" date="2018" name="Sci. Rep.">
        <title>Genomic signatures of local adaptation to the degree of environmental predictability in rotifers.</title>
        <authorList>
            <person name="Franch-Gras L."/>
            <person name="Hahn C."/>
            <person name="Garcia-Roger E.M."/>
            <person name="Carmona M.J."/>
            <person name="Serra M."/>
            <person name="Gomez A."/>
        </authorList>
    </citation>
    <scope>NUCLEOTIDE SEQUENCE [LARGE SCALE GENOMIC DNA]</scope>
    <source>
        <strain evidence="3">HYR1</strain>
    </source>
</reference>
<evidence type="ECO:0000313" key="3">
    <source>
        <dbReference type="EMBL" id="RNA18619.1"/>
    </source>
</evidence>
<sequence length="283" mass="31828">MKFQYILISMLSALFFVQAKPFVKNFEDNGRQKRQGIADLFGYNNNFNSQSNTATYGTNGFNSILSNQGASLNQQLNPQSQNSKTSSFGANYFGNGVNANQQNGQYGNLQNNGFQNQNNQFSGLQNNGFQNQNNQFSGLQNNGAQNQNNQFSGLQNNGAQNQNNQFGSFQNNQGYYGQNVFRPTPRLEPIIDPIIMPSTTRKNQGATTNSNDSKKSSEIPVFTIEAPRENYSKSFDPYYGMTTRKIPITPQAYWFSRYYGFTGPIAAIPFTIYDMSDNSYFIF</sequence>
<comment type="caution">
    <text evidence="3">The sequence shown here is derived from an EMBL/GenBank/DDBJ whole genome shotgun (WGS) entry which is preliminary data.</text>
</comment>
<feature type="region of interest" description="Disordered" evidence="1">
    <location>
        <begin position="99"/>
        <end position="217"/>
    </location>
</feature>
<proteinExistence type="predicted"/>